<comment type="caution">
    <text evidence="1">The sequence shown here is derived from an EMBL/GenBank/DDBJ whole genome shotgun (WGS) entry which is preliminary data.</text>
</comment>
<dbReference type="EMBL" id="JAPMOS010000077">
    <property type="protein sequence ID" value="KAJ4456238.1"/>
    <property type="molecule type" value="Genomic_DNA"/>
</dbReference>
<gene>
    <name evidence="1" type="ORF">PAPYR_8604</name>
</gene>
<accession>A0ABQ8UA99</accession>
<dbReference type="Proteomes" id="UP001141327">
    <property type="component" value="Unassembled WGS sequence"/>
</dbReference>
<organism evidence="1 2">
    <name type="scientific">Paratrimastix pyriformis</name>
    <dbReference type="NCBI Taxonomy" id="342808"/>
    <lineage>
        <taxon>Eukaryota</taxon>
        <taxon>Metamonada</taxon>
        <taxon>Preaxostyla</taxon>
        <taxon>Paratrimastigidae</taxon>
        <taxon>Paratrimastix</taxon>
    </lineage>
</organism>
<sequence length="147" mass="16464">MHCGFSKEKIFCKQARESPAFKYARIAFTKVLVPLSVSAGFFPFVGSFTGEEVSTHGPRCPSIFTCGRFYSFREKGVIWDGIFLLRWRNVRGSLVRSSGPSRYRVATPNCGTTLATDRLFLVLACFLVLFSISPEKMVVLCLFVGEL</sequence>
<evidence type="ECO:0000313" key="2">
    <source>
        <dbReference type="Proteomes" id="UP001141327"/>
    </source>
</evidence>
<evidence type="ECO:0008006" key="3">
    <source>
        <dbReference type="Google" id="ProtNLM"/>
    </source>
</evidence>
<keyword evidence="2" id="KW-1185">Reference proteome</keyword>
<protein>
    <recommendedName>
        <fullName evidence="3">Transmembrane protein</fullName>
    </recommendedName>
</protein>
<name>A0ABQ8UA99_9EUKA</name>
<evidence type="ECO:0000313" key="1">
    <source>
        <dbReference type="EMBL" id="KAJ4456238.1"/>
    </source>
</evidence>
<reference evidence="1" key="1">
    <citation type="journal article" date="2022" name="bioRxiv">
        <title>Genomics of Preaxostyla Flagellates Illuminates Evolutionary Transitions and the Path Towards Mitochondrial Loss.</title>
        <authorList>
            <person name="Novak L.V.F."/>
            <person name="Treitli S.C."/>
            <person name="Pyrih J."/>
            <person name="Halakuc P."/>
            <person name="Pipaliya S.V."/>
            <person name="Vacek V."/>
            <person name="Brzon O."/>
            <person name="Soukal P."/>
            <person name="Eme L."/>
            <person name="Dacks J.B."/>
            <person name="Karnkowska A."/>
            <person name="Elias M."/>
            <person name="Hampl V."/>
        </authorList>
    </citation>
    <scope>NUCLEOTIDE SEQUENCE</scope>
    <source>
        <strain evidence="1">RCP-MX</strain>
    </source>
</reference>
<proteinExistence type="predicted"/>